<dbReference type="Proteomes" id="UP000602395">
    <property type="component" value="Unassembled WGS sequence"/>
</dbReference>
<name>A0ABR7WBL0_9ACTN</name>
<protein>
    <submittedName>
        <fullName evidence="1">Uncharacterized protein</fullName>
    </submittedName>
</protein>
<sequence>MFIIFVITSAVAFVLLFLRLPSLDIQGYQARQAIATRERALEKAARQQARLTAREAAQADRAARPAEAPSRAWLFEFATQMRSFL</sequence>
<organism evidence="1 2">
    <name type="scientific">Gordonia hankookensis</name>
    <dbReference type="NCBI Taxonomy" id="589403"/>
    <lineage>
        <taxon>Bacteria</taxon>
        <taxon>Bacillati</taxon>
        <taxon>Actinomycetota</taxon>
        <taxon>Actinomycetes</taxon>
        <taxon>Mycobacteriales</taxon>
        <taxon>Gordoniaceae</taxon>
        <taxon>Gordonia</taxon>
    </lineage>
</organism>
<reference evidence="1 2" key="1">
    <citation type="submission" date="2020-09" db="EMBL/GenBank/DDBJ databases">
        <title>Novel species in genus Gordonia.</title>
        <authorList>
            <person name="Zhang G."/>
        </authorList>
    </citation>
    <scope>NUCLEOTIDE SEQUENCE [LARGE SCALE GENOMIC DNA]</scope>
    <source>
        <strain evidence="1 2">ON-33</strain>
    </source>
</reference>
<dbReference type="RefSeq" id="WP_190266926.1">
    <property type="nucleotide sequence ID" value="NZ_BAABAD010000004.1"/>
</dbReference>
<evidence type="ECO:0000313" key="1">
    <source>
        <dbReference type="EMBL" id="MBD1320199.1"/>
    </source>
</evidence>
<evidence type="ECO:0000313" key="2">
    <source>
        <dbReference type="Proteomes" id="UP000602395"/>
    </source>
</evidence>
<dbReference type="EMBL" id="JACWMS010000002">
    <property type="protein sequence ID" value="MBD1320199.1"/>
    <property type="molecule type" value="Genomic_DNA"/>
</dbReference>
<proteinExistence type="predicted"/>
<keyword evidence="2" id="KW-1185">Reference proteome</keyword>
<accession>A0ABR7WBL0</accession>
<gene>
    <name evidence="1" type="ORF">IDF66_11425</name>
</gene>
<comment type="caution">
    <text evidence="1">The sequence shown here is derived from an EMBL/GenBank/DDBJ whole genome shotgun (WGS) entry which is preliminary data.</text>
</comment>